<reference evidence="2 3" key="1">
    <citation type="submission" date="2021-03" db="EMBL/GenBank/DDBJ databases">
        <authorList>
            <person name="Kim M.K."/>
        </authorList>
    </citation>
    <scope>NUCLEOTIDE SEQUENCE [LARGE SCALE GENOMIC DNA]</scope>
    <source>
        <strain evidence="2 3">BT507</strain>
    </source>
</reference>
<dbReference type="RefSeq" id="WP_208308745.1">
    <property type="nucleotide sequence ID" value="NZ_JAGETX010000013.1"/>
</dbReference>
<keyword evidence="1" id="KW-0472">Membrane</keyword>
<comment type="caution">
    <text evidence="2">The sequence shown here is derived from an EMBL/GenBank/DDBJ whole genome shotgun (WGS) entry which is preliminary data.</text>
</comment>
<feature type="transmembrane region" description="Helical" evidence="1">
    <location>
        <begin position="20"/>
        <end position="36"/>
    </location>
</feature>
<feature type="transmembrane region" description="Helical" evidence="1">
    <location>
        <begin position="99"/>
        <end position="119"/>
    </location>
</feature>
<proteinExistence type="predicted"/>
<evidence type="ECO:0000313" key="2">
    <source>
        <dbReference type="EMBL" id="MBO3272495.1"/>
    </source>
</evidence>
<protein>
    <submittedName>
        <fullName evidence="2">Uncharacterized protein</fullName>
    </submittedName>
</protein>
<sequence>METKQNSIGRLRRNARWELGFTLMLLVGSTIGFFYVKSLETRTMLIWLILISLVSLGSYHRHMLSGIRGLSEVGATIHAHVAQQVAGIRQILEASYRSSVWVVFSTFGIVLFFALYKALTQYSGRLLLIQLVGVGLGCVIAVVVSRFTRRVARQMLQDLYGRHLDRLEATLRELNHSE</sequence>
<name>A0ABS3TFP8_9BACT</name>
<dbReference type="EMBL" id="JAGETX010000013">
    <property type="protein sequence ID" value="MBO3272495.1"/>
    <property type="molecule type" value="Genomic_DNA"/>
</dbReference>
<accession>A0ABS3TFP8</accession>
<keyword evidence="3" id="KW-1185">Reference proteome</keyword>
<feature type="transmembrane region" description="Helical" evidence="1">
    <location>
        <begin position="125"/>
        <end position="145"/>
    </location>
</feature>
<evidence type="ECO:0000256" key="1">
    <source>
        <dbReference type="SAM" id="Phobius"/>
    </source>
</evidence>
<keyword evidence="1" id="KW-1133">Transmembrane helix</keyword>
<evidence type="ECO:0000313" key="3">
    <source>
        <dbReference type="Proteomes" id="UP000670527"/>
    </source>
</evidence>
<keyword evidence="1" id="KW-0812">Transmembrane</keyword>
<feature type="transmembrane region" description="Helical" evidence="1">
    <location>
        <begin position="42"/>
        <end position="59"/>
    </location>
</feature>
<gene>
    <name evidence="2" type="ORF">J4D97_17715</name>
</gene>
<dbReference type="Proteomes" id="UP000670527">
    <property type="component" value="Unassembled WGS sequence"/>
</dbReference>
<organism evidence="2 3">
    <name type="scientific">Hymenobacter defluvii</name>
    <dbReference type="NCBI Taxonomy" id="2054411"/>
    <lineage>
        <taxon>Bacteria</taxon>
        <taxon>Pseudomonadati</taxon>
        <taxon>Bacteroidota</taxon>
        <taxon>Cytophagia</taxon>
        <taxon>Cytophagales</taxon>
        <taxon>Hymenobacteraceae</taxon>
        <taxon>Hymenobacter</taxon>
    </lineage>
</organism>